<comment type="caution">
    <text evidence="3">The sequence shown here is derived from an EMBL/GenBank/DDBJ whole genome shotgun (WGS) entry which is preliminary data.</text>
</comment>
<dbReference type="PANTHER" id="PTHR38034:SF1">
    <property type="entry name" value="INNER MEMBRANE PROTEIN YPJD"/>
    <property type="match status" value="1"/>
</dbReference>
<feature type="transmembrane region" description="Helical" evidence="1">
    <location>
        <begin position="6"/>
        <end position="24"/>
    </location>
</feature>
<dbReference type="Pfam" id="PF01578">
    <property type="entry name" value="Cytochrom_C_asm"/>
    <property type="match status" value="1"/>
</dbReference>
<feature type="transmembrane region" description="Helical" evidence="1">
    <location>
        <begin position="210"/>
        <end position="227"/>
    </location>
</feature>
<evidence type="ECO:0000313" key="4">
    <source>
        <dbReference type="Proteomes" id="UP000005824"/>
    </source>
</evidence>
<feature type="transmembrane region" description="Helical" evidence="1">
    <location>
        <begin position="64"/>
        <end position="82"/>
    </location>
</feature>
<feature type="domain" description="Cytochrome c assembly protein" evidence="2">
    <location>
        <begin position="64"/>
        <end position="259"/>
    </location>
</feature>
<evidence type="ECO:0000256" key="1">
    <source>
        <dbReference type="SAM" id="Phobius"/>
    </source>
</evidence>
<feature type="transmembrane region" description="Helical" evidence="1">
    <location>
        <begin position="131"/>
        <end position="153"/>
    </location>
</feature>
<feature type="transmembrane region" description="Helical" evidence="1">
    <location>
        <begin position="183"/>
        <end position="204"/>
    </location>
</feature>
<keyword evidence="1" id="KW-0472">Membrane</keyword>
<keyword evidence="1" id="KW-0812">Transmembrane</keyword>
<name>B4D5X5_9BACT</name>
<feature type="transmembrane region" description="Helical" evidence="1">
    <location>
        <begin position="89"/>
        <end position="111"/>
    </location>
</feature>
<dbReference type="InParanoid" id="B4D5X5"/>
<dbReference type="EMBL" id="ABVL01000014">
    <property type="protein sequence ID" value="EDY18178.1"/>
    <property type="molecule type" value="Genomic_DNA"/>
</dbReference>
<dbReference type="InterPro" id="IPR002541">
    <property type="entry name" value="Cyt_c_assembly"/>
</dbReference>
<dbReference type="STRING" id="497964.CfE428DRAFT_4314"/>
<keyword evidence="1" id="KW-1133">Transmembrane helix</keyword>
<sequence length="265" mass="29123">MDRLLLVIATFCFLFGFAYTMHALGARVYKASRLNFFAILTGFLCQTGFLYLRGHALGRCPLTSLFEVLVFLSWSTVLFYLLIGPTYRLSLLGAFTSPLAFLFLVAALLLAHDHAPIKTANPPNGWLELHAALSVVAYGAFALAFVAGVMYLAQEKQLKSHNIHSIFYHLPPIRDLAVANTRLIIVGFLLLTVGLGAGFGLGSIFTHSVVTAWAVGVWFLYGFILTAEWRHRISPRRVAWLSVAAFSVLLITLGGLNFITQKGGL</sequence>
<organism evidence="3 4">
    <name type="scientific">Chthoniobacter flavus Ellin428</name>
    <dbReference type="NCBI Taxonomy" id="497964"/>
    <lineage>
        <taxon>Bacteria</taxon>
        <taxon>Pseudomonadati</taxon>
        <taxon>Verrucomicrobiota</taxon>
        <taxon>Spartobacteria</taxon>
        <taxon>Chthoniobacterales</taxon>
        <taxon>Chthoniobacteraceae</taxon>
        <taxon>Chthoniobacter</taxon>
    </lineage>
</organism>
<evidence type="ECO:0000313" key="3">
    <source>
        <dbReference type="EMBL" id="EDY18178.1"/>
    </source>
</evidence>
<reference evidence="3 4" key="1">
    <citation type="journal article" date="2011" name="J. Bacteriol.">
        <title>Genome sequence of Chthoniobacter flavus Ellin428, an aerobic heterotrophic soil bacterium.</title>
        <authorList>
            <person name="Kant R."/>
            <person name="van Passel M.W."/>
            <person name="Palva A."/>
            <person name="Lucas S."/>
            <person name="Lapidus A."/>
            <person name="Glavina Del Rio T."/>
            <person name="Dalin E."/>
            <person name="Tice H."/>
            <person name="Bruce D."/>
            <person name="Goodwin L."/>
            <person name="Pitluck S."/>
            <person name="Larimer F.W."/>
            <person name="Land M.L."/>
            <person name="Hauser L."/>
            <person name="Sangwan P."/>
            <person name="de Vos W.M."/>
            <person name="Janssen P.H."/>
            <person name="Smidt H."/>
        </authorList>
    </citation>
    <scope>NUCLEOTIDE SEQUENCE [LARGE SCALE GENOMIC DNA]</scope>
    <source>
        <strain evidence="3 4">Ellin428</strain>
    </source>
</reference>
<keyword evidence="4" id="KW-1185">Reference proteome</keyword>
<dbReference type="AlphaFoldDB" id="B4D5X5"/>
<dbReference type="PANTHER" id="PTHR38034">
    <property type="entry name" value="INNER MEMBRANE PROTEIN YPJD"/>
    <property type="match status" value="1"/>
</dbReference>
<dbReference type="Proteomes" id="UP000005824">
    <property type="component" value="Unassembled WGS sequence"/>
</dbReference>
<gene>
    <name evidence="3" type="ORF">CfE428DRAFT_4314</name>
</gene>
<dbReference type="eggNOG" id="COG4137">
    <property type="taxonomic scope" value="Bacteria"/>
</dbReference>
<protein>
    <submittedName>
        <fullName evidence="3">Cytochrome c assembly protein</fullName>
    </submittedName>
</protein>
<dbReference type="GO" id="GO:0020037">
    <property type="term" value="F:heme binding"/>
    <property type="evidence" value="ECO:0007669"/>
    <property type="project" value="InterPro"/>
</dbReference>
<dbReference type="RefSeq" id="WP_006981638.1">
    <property type="nucleotide sequence ID" value="NZ_ABVL01000014.1"/>
</dbReference>
<evidence type="ECO:0000259" key="2">
    <source>
        <dbReference type="Pfam" id="PF01578"/>
    </source>
</evidence>
<feature type="transmembrane region" description="Helical" evidence="1">
    <location>
        <begin position="239"/>
        <end position="259"/>
    </location>
</feature>
<proteinExistence type="predicted"/>
<accession>B4D5X5</accession>
<dbReference type="GO" id="GO:0017004">
    <property type="term" value="P:cytochrome complex assembly"/>
    <property type="evidence" value="ECO:0007669"/>
    <property type="project" value="InterPro"/>
</dbReference>
<dbReference type="InterPro" id="IPR052372">
    <property type="entry name" value="YpjD/HemX"/>
</dbReference>
<feature type="transmembrane region" description="Helical" evidence="1">
    <location>
        <begin position="36"/>
        <end position="52"/>
    </location>
</feature>